<organism evidence="1">
    <name type="scientific">uncultured Caudovirales phage</name>
    <dbReference type="NCBI Taxonomy" id="2100421"/>
    <lineage>
        <taxon>Viruses</taxon>
        <taxon>Duplodnaviria</taxon>
        <taxon>Heunggongvirae</taxon>
        <taxon>Uroviricota</taxon>
        <taxon>Caudoviricetes</taxon>
        <taxon>Peduoviridae</taxon>
        <taxon>Maltschvirus</taxon>
        <taxon>Maltschvirus maltsch</taxon>
    </lineage>
</organism>
<name>A0A6J5P7D8_9CAUD</name>
<proteinExistence type="predicted"/>
<dbReference type="EMBL" id="LR796768">
    <property type="protein sequence ID" value="CAB4165108.1"/>
    <property type="molecule type" value="Genomic_DNA"/>
</dbReference>
<reference evidence="1" key="1">
    <citation type="submission" date="2020-04" db="EMBL/GenBank/DDBJ databases">
        <authorList>
            <person name="Chiriac C."/>
            <person name="Salcher M."/>
            <person name="Ghai R."/>
            <person name="Kavagutti S V."/>
        </authorList>
    </citation>
    <scope>NUCLEOTIDE SEQUENCE</scope>
</reference>
<evidence type="ECO:0000313" key="1">
    <source>
        <dbReference type="EMBL" id="CAB4165108.1"/>
    </source>
</evidence>
<protein>
    <submittedName>
        <fullName evidence="1">Uncharacterized protein</fullName>
    </submittedName>
</protein>
<gene>
    <name evidence="1" type="ORF">UFOVP821_17</name>
</gene>
<accession>A0A6J5P7D8</accession>
<sequence>MNDTIVVHPHMPLAEMAELLRRLSTDTHEAFLEVFATATGIACAVRFTHRNNIAPEFTRLQGHLNPYHSEH</sequence>